<feature type="transmembrane region" description="Helical" evidence="9">
    <location>
        <begin position="265"/>
        <end position="285"/>
    </location>
</feature>
<keyword evidence="11" id="KW-1185">Reference proteome</keyword>
<protein>
    <submittedName>
        <fullName evidence="10">Branched-chain amino acid ABC transporter permease</fullName>
    </submittedName>
</protein>
<comment type="subcellular location">
    <subcellularLocation>
        <location evidence="1">Cell membrane</location>
        <topology evidence="1">Multi-pass membrane protein</topology>
    </subcellularLocation>
</comment>
<evidence type="ECO:0000256" key="4">
    <source>
        <dbReference type="ARBA" id="ARBA00022692"/>
    </source>
</evidence>
<feature type="transmembrane region" description="Helical" evidence="9">
    <location>
        <begin position="44"/>
        <end position="60"/>
    </location>
</feature>
<dbReference type="Pfam" id="PF02653">
    <property type="entry name" value="BPD_transp_2"/>
    <property type="match status" value="1"/>
</dbReference>
<keyword evidence="4 9" id="KW-0812">Transmembrane</keyword>
<evidence type="ECO:0000256" key="5">
    <source>
        <dbReference type="ARBA" id="ARBA00022970"/>
    </source>
</evidence>
<evidence type="ECO:0000256" key="8">
    <source>
        <dbReference type="ARBA" id="ARBA00037998"/>
    </source>
</evidence>
<feature type="transmembrane region" description="Helical" evidence="9">
    <location>
        <begin position="218"/>
        <end position="235"/>
    </location>
</feature>
<dbReference type="GO" id="GO:0006865">
    <property type="term" value="P:amino acid transport"/>
    <property type="evidence" value="ECO:0007669"/>
    <property type="project" value="UniProtKB-KW"/>
</dbReference>
<evidence type="ECO:0000256" key="2">
    <source>
        <dbReference type="ARBA" id="ARBA00022448"/>
    </source>
</evidence>
<dbReference type="CDD" id="cd06582">
    <property type="entry name" value="TM_PBP1_LivH_like"/>
    <property type="match status" value="1"/>
</dbReference>
<keyword evidence="2" id="KW-0813">Transport</keyword>
<evidence type="ECO:0000256" key="3">
    <source>
        <dbReference type="ARBA" id="ARBA00022475"/>
    </source>
</evidence>
<keyword evidence="7 9" id="KW-0472">Membrane</keyword>
<evidence type="ECO:0000313" key="10">
    <source>
        <dbReference type="EMBL" id="MFD1600202.1"/>
    </source>
</evidence>
<dbReference type="PANTHER" id="PTHR11795">
    <property type="entry name" value="BRANCHED-CHAIN AMINO ACID TRANSPORT SYSTEM PERMEASE PROTEIN LIVH"/>
    <property type="match status" value="1"/>
</dbReference>
<dbReference type="AlphaFoldDB" id="A0ABD6CSY3"/>
<keyword evidence="5" id="KW-0029">Amino-acid transport</keyword>
<reference evidence="10 11" key="1">
    <citation type="journal article" date="2019" name="Int. J. Syst. Evol. Microbiol.">
        <title>The Global Catalogue of Microorganisms (GCM) 10K type strain sequencing project: providing services to taxonomists for standard genome sequencing and annotation.</title>
        <authorList>
            <consortium name="The Broad Institute Genomics Platform"/>
            <consortium name="The Broad Institute Genome Sequencing Center for Infectious Disease"/>
            <person name="Wu L."/>
            <person name="Ma J."/>
        </authorList>
    </citation>
    <scope>NUCLEOTIDE SEQUENCE [LARGE SCALE GENOMIC DNA]</scope>
    <source>
        <strain evidence="10 11">CGMCC 1.12121</strain>
    </source>
</reference>
<evidence type="ECO:0000256" key="9">
    <source>
        <dbReference type="SAM" id="Phobius"/>
    </source>
</evidence>
<dbReference type="Proteomes" id="UP001597085">
    <property type="component" value="Unassembled WGS sequence"/>
</dbReference>
<name>A0ABD6CSY3_9EURY</name>
<sequence length="305" mass="32410">MVQADILSQIILYGVLTGGVYALVAMGLSLIFGVMDVVNFAHGAYLMLAMYSSYFAWQILGLDPFLSILLVAPAFFVFGVISERLIIHPIIDEPDFAQIFATVGLIWVFENFAHYFIGTDPKGIEAGYGGMSLLGVPVQEVRVYGFVIALLTALGMYLLLEKTKIGLAIRATAQDKEAAELMGMSSEVVYMVTFGLGIALVGVAGPVMASIYSTTPTVGANYVLIAFVVVVLGGLGDVFGVLWAGMLIGIVDAAVAFFYEPTLSAPVYYTIFIAVLVLRATGHLGGSDEGLLSRIANIASSNESS</sequence>
<gene>
    <name evidence="10" type="ORF">ACFSBX_14660</name>
</gene>
<feature type="transmembrane region" description="Helical" evidence="9">
    <location>
        <begin position="99"/>
        <end position="117"/>
    </location>
</feature>
<dbReference type="RefSeq" id="WP_256421745.1">
    <property type="nucleotide sequence ID" value="NZ_JANHDI010000009.1"/>
</dbReference>
<keyword evidence="3" id="KW-1003">Cell membrane</keyword>
<dbReference type="PANTHER" id="PTHR11795:SF445">
    <property type="entry name" value="AMINO ACID ABC TRANSPORTER PERMEASE PROTEIN"/>
    <property type="match status" value="1"/>
</dbReference>
<proteinExistence type="inferred from homology"/>
<accession>A0ABD6CSY3</accession>
<evidence type="ECO:0000256" key="6">
    <source>
        <dbReference type="ARBA" id="ARBA00022989"/>
    </source>
</evidence>
<organism evidence="10 11">
    <name type="scientific">Halobellus rarus</name>
    <dbReference type="NCBI Taxonomy" id="1126237"/>
    <lineage>
        <taxon>Archaea</taxon>
        <taxon>Methanobacteriati</taxon>
        <taxon>Methanobacteriota</taxon>
        <taxon>Stenosarchaea group</taxon>
        <taxon>Halobacteria</taxon>
        <taxon>Halobacteriales</taxon>
        <taxon>Haloferacaceae</taxon>
        <taxon>Halobellus</taxon>
    </lineage>
</organism>
<comment type="caution">
    <text evidence="10">The sequence shown here is derived from an EMBL/GenBank/DDBJ whole genome shotgun (WGS) entry which is preliminary data.</text>
</comment>
<evidence type="ECO:0000256" key="1">
    <source>
        <dbReference type="ARBA" id="ARBA00004651"/>
    </source>
</evidence>
<evidence type="ECO:0000313" key="11">
    <source>
        <dbReference type="Proteomes" id="UP001597085"/>
    </source>
</evidence>
<dbReference type="GO" id="GO:0005886">
    <property type="term" value="C:plasma membrane"/>
    <property type="evidence" value="ECO:0007669"/>
    <property type="project" value="UniProtKB-SubCell"/>
</dbReference>
<feature type="transmembrane region" description="Helical" evidence="9">
    <location>
        <begin position="66"/>
        <end position="87"/>
    </location>
</feature>
<feature type="transmembrane region" description="Helical" evidence="9">
    <location>
        <begin position="6"/>
        <end position="32"/>
    </location>
</feature>
<dbReference type="InterPro" id="IPR001851">
    <property type="entry name" value="ABC_transp_permease"/>
</dbReference>
<feature type="transmembrane region" description="Helical" evidence="9">
    <location>
        <begin position="141"/>
        <end position="160"/>
    </location>
</feature>
<dbReference type="EMBL" id="JBHUDK010000014">
    <property type="protein sequence ID" value="MFD1600202.1"/>
    <property type="molecule type" value="Genomic_DNA"/>
</dbReference>
<evidence type="ECO:0000256" key="7">
    <source>
        <dbReference type="ARBA" id="ARBA00023136"/>
    </source>
</evidence>
<keyword evidence="6 9" id="KW-1133">Transmembrane helix</keyword>
<comment type="similarity">
    <text evidence="8">Belongs to the binding-protein-dependent transport system permease family. LivHM subfamily.</text>
</comment>
<dbReference type="InterPro" id="IPR052157">
    <property type="entry name" value="BCAA_transport_permease"/>
</dbReference>
<feature type="transmembrane region" description="Helical" evidence="9">
    <location>
        <begin position="188"/>
        <end position="212"/>
    </location>
</feature>